<organism evidence="5 6">
    <name type="scientific">Rehmannia glutinosa</name>
    <name type="common">Chinese foxglove</name>
    <dbReference type="NCBI Taxonomy" id="99300"/>
    <lineage>
        <taxon>Eukaryota</taxon>
        <taxon>Viridiplantae</taxon>
        <taxon>Streptophyta</taxon>
        <taxon>Embryophyta</taxon>
        <taxon>Tracheophyta</taxon>
        <taxon>Spermatophyta</taxon>
        <taxon>Magnoliopsida</taxon>
        <taxon>eudicotyledons</taxon>
        <taxon>Gunneridae</taxon>
        <taxon>Pentapetalae</taxon>
        <taxon>asterids</taxon>
        <taxon>lamiids</taxon>
        <taxon>Lamiales</taxon>
        <taxon>Orobanchaceae</taxon>
        <taxon>Rehmannieae</taxon>
        <taxon>Rehmannia</taxon>
    </lineage>
</organism>
<dbReference type="SUPFAM" id="SSF56808">
    <property type="entry name" value="Ribosomal protein L1"/>
    <property type="match status" value="1"/>
</dbReference>
<protein>
    <submittedName>
        <fullName evidence="5">Uncharacterized protein</fullName>
    </submittedName>
</protein>
<evidence type="ECO:0000313" key="6">
    <source>
        <dbReference type="Proteomes" id="UP001318860"/>
    </source>
</evidence>
<keyword evidence="3" id="KW-0687">Ribonucleoprotein</keyword>
<dbReference type="PANTHER" id="PTHR36427:SF3">
    <property type="entry name" value="LARGE RIBOSOMAL SUBUNIT PROTEIN UL1M"/>
    <property type="match status" value="1"/>
</dbReference>
<dbReference type="InterPro" id="IPR023674">
    <property type="entry name" value="Ribosomal_uL1-like"/>
</dbReference>
<evidence type="ECO:0000256" key="2">
    <source>
        <dbReference type="ARBA" id="ARBA00022980"/>
    </source>
</evidence>
<comment type="caution">
    <text evidence="5">The sequence shown here is derived from an EMBL/GenBank/DDBJ whole genome shotgun (WGS) entry which is preliminary data.</text>
</comment>
<dbReference type="Gene3D" id="3.30.190.20">
    <property type="match status" value="1"/>
</dbReference>
<keyword evidence="4" id="KW-0732">Signal</keyword>
<feature type="chain" id="PRO_5046341148" evidence="4">
    <location>
        <begin position="20"/>
        <end position="243"/>
    </location>
</feature>
<evidence type="ECO:0000313" key="5">
    <source>
        <dbReference type="EMBL" id="KAK6120806.1"/>
    </source>
</evidence>
<dbReference type="Pfam" id="PF00687">
    <property type="entry name" value="Ribosomal_L1"/>
    <property type="match status" value="1"/>
</dbReference>
<dbReference type="EMBL" id="JABTTQ020003001">
    <property type="protein sequence ID" value="KAK6120806.1"/>
    <property type="molecule type" value="Genomic_DNA"/>
</dbReference>
<name>A0ABR0UFU1_REHGL</name>
<proteinExistence type="inferred from homology"/>
<dbReference type="Proteomes" id="UP001318860">
    <property type="component" value="Unassembled WGS sequence"/>
</dbReference>
<dbReference type="PANTHER" id="PTHR36427">
    <property type="entry name" value="54S RIBOSOMAL PROTEIN L1, MITOCHONDRIAL"/>
    <property type="match status" value="1"/>
</dbReference>
<comment type="similarity">
    <text evidence="1">Belongs to the universal ribosomal protein uL1 family.</text>
</comment>
<feature type="signal peptide" evidence="4">
    <location>
        <begin position="1"/>
        <end position="19"/>
    </location>
</feature>
<accession>A0ABR0UFU1</accession>
<reference evidence="5 6" key="1">
    <citation type="journal article" date="2021" name="Comput. Struct. Biotechnol. J.">
        <title>De novo genome assembly of the potent medicinal plant Rehmannia glutinosa using nanopore technology.</title>
        <authorList>
            <person name="Ma L."/>
            <person name="Dong C."/>
            <person name="Song C."/>
            <person name="Wang X."/>
            <person name="Zheng X."/>
            <person name="Niu Y."/>
            <person name="Chen S."/>
            <person name="Feng W."/>
        </authorList>
    </citation>
    <scope>NUCLEOTIDE SEQUENCE [LARGE SCALE GENOMIC DNA]</scope>
    <source>
        <strain evidence="5">DH-2019</strain>
    </source>
</reference>
<evidence type="ECO:0000256" key="1">
    <source>
        <dbReference type="ARBA" id="ARBA00010531"/>
    </source>
</evidence>
<keyword evidence="2" id="KW-0689">Ribosomal protein</keyword>
<sequence length="243" mass="27338">MWAFRTGRLSKSLVAVALAVEAELAEEAMEQQQDDGGGVAVAVAARPNKCKAALPLKRDRGNGNGNPLDGQDLTMKITLSYLLVDRNQMPTRSKRFLEIQKLRGNKQEFDLKQQYGCSSKQQAQSLWKRLKPIFALKLIQSKFAQSRPVKLLKLLFLLKAIEEFKKGKVEYRADKTGIVHIPFGKADFSEEDLVINFLAAVKSVEINKPSEAKGVYWRSAHLCSSMGPSIWLNIRDMLDYKLP</sequence>
<dbReference type="InterPro" id="IPR028364">
    <property type="entry name" value="Ribosomal_uL1/biogenesis"/>
</dbReference>
<keyword evidence="6" id="KW-1185">Reference proteome</keyword>
<gene>
    <name evidence="5" type="ORF">DH2020_045451</name>
</gene>
<evidence type="ECO:0000256" key="3">
    <source>
        <dbReference type="ARBA" id="ARBA00023274"/>
    </source>
</evidence>
<evidence type="ECO:0000256" key="4">
    <source>
        <dbReference type="SAM" id="SignalP"/>
    </source>
</evidence>